<name>A0ACB8Y1P0_9ASTR</name>
<reference evidence="1 2" key="2">
    <citation type="journal article" date="2022" name="Mol. Ecol. Resour.">
        <title>The genomes of chicory, endive, great burdock and yacon provide insights into Asteraceae paleo-polyploidization history and plant inulin production.</title>
        <authorList>
            <person name="Fan W."/>
            <person name="Wang S."/>
            <person name="Wang H."/>
            <person name="Wang A."/>
            <person name="Jiang F."/>
            <person name="Liu H."/>
            <person name="Zhao H."/>
            <person name="Xu D."/>
            <person name="Zhang Y."/>
        </authorList>
    </citation>
    <scope>NUCLEOTIDE SEQUENCE [LARGE SCALE GENOMIC DNA]</scope>
    <source>
        <strain evidence="2">cv. Yunnan</strain>
        <tissue evidence="1">Leaves</tissue>
    </source>
</reference>
<reference evidence="2" key="1">
    <citation type="journal article" date="2022" name="Mol. Ecol. Resour.">
        <title>The genomes of chicory, endive, great burdock and yacon provide insights into Asteraceae palaeo-polyploidization history and plant inulin production.</title>
        <authorList>
            <person name="Fan W."/>
            <person name="Wang S."/>
            <person name="Wang H."/>
            <person name="Wang A."/>
            <person name="Jiang F."/>
            <person name="Liu H."/>
            <person name="Zhao H."/>
            <person name="Xu D."/>
            <person name="Zhang Y."/>
        </authorList>
    </citation>
    <scope>NUCLEOTIDE SEQUENCE [LARGE SCALE GENOMIC DNA]</scope>
    <source>
        <strain evidence="2">cv. Yunnan</strain>
    </source>
</reference>
<protein>
    <submittedName>
        <fullName evidence="1">Uncharacterized protein</fullName>
    </submittedName>
</protein>
<keyword evidence="2" id="KW-1185">Reference proteome</keyword>
<evidence type="ECO:0000313" key="1">
    <source>
        <dbReference type="EMBL" id="KAI3677104.1"/>
    </source>
</evidence>
<accession>A0ACB8Y1P0</accession>
<gene>
    <name evidence="1" type="ORF">L1987_86724</name>
</gene>
<dbReference type="Proteomes" id="UP001056120">
    <property type="component" value="Linkage Group LG29"/>
</dbReference>
<comment type="caution">
    <text evidence="1">The sequence shown here is derived from an EMBL/GenBank/DDBJ whole genome shotgun (WGS) entry which is preliminary data.</text>
</comment>
<evidence type="ECO:0000313" key="2">
    <source>
        <dbReference type="Proteomes" id="UP001056120"/>
    </source>
</evidence>
<dbReference type="EMBL" id="CM042046">
    <property type="protein sequence ID" value="KAI3677104.1"/>
    <property type="molecule type" value="Genomic_DNA"/>
</dbReference>
<organism evidence="1 2">
    <name type="scientific">Smallanthus sonchifolius</name>
    <dbReference type="NCBI Taxonomy" id="185202"/>
    <lineage>
        <taxon>Eukaryota</taxon>
        <taxon>Viridiplantae</taxon>
        <taxon>Streptophyta</taxon>
        <taxon>Embryophyta</taxon>
        <taxon>Tracheophyta</taxon>
        <taxon>Spermatophyta</taxon>
        <taxon>Magnoliopsida</taxon>
        <taxon>eudicotyledons</taxon>
        <taxon>Gunneridae</taxon>
        <taxon>Pentapetalae</taxon>
        <taxon>asterids</taxon>
        <taxon>campanulids</taxon>
        <taxon>Asterales</taxon>
        <taxon>Asteraceae</taxon>
        <taxon>Asteroideae</taxon>
        <taxon>Heliantheae alliance</taxon>
        <taxon>Millerieae</taxon>
        <taxon>Smallanthus</taxon>
    </lineage>
</organism>
<sequence length="165" mass="18907">MAYCGAGVAVELPCVGSGVEQKEVKILVYFKNCQRKTSHRPPLYIHKYMYVFVYVLVYNFKKKQKGLWRTTMTDSSASYIHMVHHLIEECLVFKMSKEECMEALSKHANIMPAITSTGSKTKKVIYEIVGLYTQRCCGVYDDKRRRVAEIKRKEAVECATFGGDV</sequence>
<proteinExistence type="predicted"/>